<evidence type="ECO:0000256" key="5">
    <source>
        <dbReference type="ARBA" id="ARBA00022989"/>
    </source>
</evidence>
<dbReference type="Gene3D" id="1.10.3720.10">
    <property type="entry name" value="MetI-like"/>
    <property type="match status" value="1"/>
</dbReference>
<gene>
    <name evidence="8" type="primary">gtsB</name>
    <name evidence="8" type="ordered locus">MPUT_0596</name>
</gene>
<dbReference type="InterPro" id="IPR035906">
    <property type="entry name" value="MetI-like_sf"/>
</dbReference>
<evidence type="ECO:0000256" key="6">
    <source>
        <dbReference type="ARBA" id="ARBA00023136"/>
    </source>
</evidence>
<comment type="subcellular location">
    <subcellularLocation>
        <location evidence="1">Cell membrane</location>
        <topology evidence="1">Multi-pass membrane protein</topology>
    </subcellularLocation>
</comment>
<keyword evidence="5 7" id="KW-1133">Transmembrane helix</keyword>
<dbReference type="GO" id="GO:0005886">
    <property type="term" value="C:plasma membrane"/>
    <property type="evidence" value="ECO:0007669"/>
    <property type="project" value="UniProtKB-SubCell"/>
</dbReference>
<protein>
    <submittedName>
        <fullName evidence="8">Glycerol ABC transporter, permease subunit B</fullName>
    </submittedName>
</protein>
<keyword evidence="3" id="KW-1003">Cell membrane</keyword>
<feature type="transmembrane region" description="Helical" evidence="7">
    <location>
        <begin position="218"/>
        <end position="239"/>
    </location>
</feature>
<dbReference type="SUPFAM" id="SSF161098">
    <property type="entry name" value="MetI-like"/>
    <property type="match status" value="1"/>
</dbReference>
<name>A0A7U4E9S2_MYCPK</name>
<sequence length="318" mass="36468">MKKKLASKKVSNLTQIVLLVAPLMLCILLFVLFPIIHTFIKSLRFSPNRHDLTRYDYNFGNYYGILSDSHFQHAILNSTLVLVFATTISMLLALIFSVIINSVVIKTTRKIVLSVIYSQFFISGFAIGVAFITLFGNKNYLFLLIGLNKYSFTSGDHRLAIWIYYVVFQIWRSLPFNLILLASAMSRADLKYQKVILNDKLTIIQKFKYVSMTEISKVIFAILFTNFIFASLILPSAILDNNYDLEINNAHTLTSYTIKYFGLGNSEILRYEKGYAAAFFSFSYLLLLLTLTQVLRPKMIKIMINKIKLAKQHGVEHV</sequence>
<evidence type="ECO:0000256" key="2">
    <source>
        <dbReference type="ARBA" id="ARBA00022448"/>
    </source>
</evidence>
<feature type="transmembrane region" description="Helical" evidence="7">
    <location>
        <begin position="162"/>
        <end position="184"/>
    </location>
</feature>
<feature type="transmembrane region" description="Helical" evidence="7">
    <location>
        <begin position="111"/>
        <end position="135"/>
    </location>
</feature>
<evidence type="ECO:0000313" key="9">
    <source>
        <dbReference type="Proteomes" id="UP000008907"/>
    </source>
</evidence>
<dbReference type="AlphaFoldDB" id="A0A7U4E9S2"/>
<feature type="transmembrane region" description="Helical" evidence="7">
    <location>
        <begin position="12"/>
        <end position="36"/>
    </location>
</feature>
<dbReference type="RefSeq" id="WP_014035305.1">
    <property type="nucleotide sequence ID" value="NC_015946.1"/>
</dbReference>
<dbReference type="PANTHER" id="PTHR30193:SF37">
    <property type="entry name" value="INNER MEMBRANE ABC TRANSPORTER PERMEASE PROTEIN YCJO"/>
    <property type="match status" value="1"/>
</dbReference>
<reference evidence="8 9" key="1">
    <citation type="journal article" date="2011" name="J. Bacteriol.">
        <title>Genome Sequence of Mycoplasma putrefaciens Type Strain KS1.</title>
        <authorList>
            <person name="Calcutt M.J."/>
            <person name="Foecking M.F."/>
        </authorList>
    </citation>
    <scope>NUCLEOTIDE SEQUENCE [LARGE SCALE GENOMIC DNA]</scope>
    <source>
        <strain evidence="9">ATCC 15718 / NCTC 10155 / C30 KS-1 / KS-1</strain>
    </source>
</reference>
<dbReference type="PANTHER" id="PTHR30193">
    <property type="entry name" value="ABC TRANSPORTER PERMEASE PROTEIN"/>
    <property type="match status" value="1"/>
</dbReference>
<accession>A0A7U4E9S2</accession>
<evidence type="ECO:0000256" key="4">
    <source>
        <dbReference type="ARBA" id="ARBA00022692"/>
    </source>
</evidence>
<proteinExistence type="predicted"/>
<evidence type="ECO:0000256" key="1">
    <source>
        <dbReference type="ARBA" id="ARBA00004651"/>
    </source>
</evidence>
<dbReference type="KEGG" id="mpf:MPUT_0596"/>
<feature type="transmembrane region" description="Helical" evidence="7">
    <location>
        <begin position="74"/>
        <end position="99"/>
    </location>
</feature>
<organism evidence="8 9">
    <name type="scientific">Mycoplasma putrefaciens (strain ATCC 15718 / NCTC 10155 / C30 KS-1 / KS-1)</name>
    <dbReference type="NCBI Taxonomy" id="743965"/>
    <lineage>
        <taxon>Bacteria</taxon>
        <taxon>Bacillati</taxon>
        <taxon>Mycoplasmatota</taxon>
        <taxon>Mollicutes</taxon>
        <taxon>Mycoplasmataceae</taxon>
        <taxon>Mycoplasma</taxon>
    </lineage>
</organism>
<dbReference type="InterPro" id="IPR051393">
    <property type="entry name" value="ABC_transporter_permease"/>
</dbReference>
<dbReference type="EMBL" id="CP003021">
    <property type="protein sequence ID" value="AEM68950.1"/>
    <property type="molecule type" value="Genomic_DNA"/>
</dbReference>
<keyword evidence="4 7" id="KW-0812">Transmembrane</keyword>
<keyword evidence="2" id="KW-0813">Transport</keyword>
<dbReference type="Proteomes" id="UP000008907">
    <property type="component" value="Chromosome"/>
</dbReference>
<keyword evidence="6 7" id="KW-0472">Membrane</keyword>
<evidence type="ECO:0000256" key="7">
    <source>
        <dbReference type="SAM" id="Phobius"/>
    </source>
</evidence>
<feature type="transmembrane region" description="Helical" evidence="7">
    <location>
        <begin position="275"/>
        <end position="295"/>
    </location>
</feature>
<evidence type="ECO:0000256" key="3">
    <source>
        <dbReference type="ARBA" id="ARBA00022475"/>
    </source>
</evidence>
<evidence type="ECO:0000313" key="8">
    <source>
        <dbReference type="EMBL" id="AEM68950.1"/>
    </source>
</evidence>